<feature type="transmembrane region" description="Helical" evidence="10">
    <location>
        <begin position="246"/>
        <end position="267"/>
    </location>
</feature>
<dbReference type="AlphaFoldDB" id="A0A9P5P2W4"/>
<evidence type="ECO:0000256" key="8">
    <source>
        <dbReference type="ARBA" id="ARBA00023034"/>
    </source>
</evidence>
<protein>
    <recommendedName>
        <fullName evidence="4">Golgi apparatus membrane protein TVP38</fullName>
    </recommendedName>
    <alternativeName>
        <fullName evidence="5">Golgi apparatus membrane protein tvp38</fullName>
    </alternativeName>
</protein>
<name>A0A9P5P2W4_GYMJU</name>
<keyword evidence="8" id="KW-0333">Golgi apparatus</keyword>
<evidence type="ECO:0000256" key="1">
    <source>
        <dbReference type="ARBA" id="ARBA00002978"/>
    </source>
</evidence>
<accession>A0A9P5P2W4</accession>
<comment type="subcellular location">
    <subcellularLocation>
        <location evidence="2">Golgi apparatus membrane</location>
        <topology evidence="2">Multi-pass membrane protein</topology>
    </subcellularLocation>
</comment>
<feature type="transmembrane region" description="Helical" evidence="10">
    <location>
        <begin position="20"/>
        <end position="39"/>
    </location>
</feature>
<evidence type="ECO:0000313" key="12">
    <source>
        <dbReference type="EMBL" id="KAF8913811.1"/>
    </source>
</evidence>
<dbReference type="GO" id="GO:0000139">
    <property type="term" value="C:Golgi membrane"/>
    <property type="evidence" value="ECO:0007669"/>
    <property type="project" value="UniProtKB-SubCell"/>
</dbReference>
<gene>
    <name evidence="12" type="ORF">CPB84DRAFT_1669243</name>
</gene>
<sequence length="310" mass="34764">MSCKLTSVAARLYLLQHDRAFPTSILFITFVVKYAQHVLHRYHKLHIFGKLFIWLLVFFYLCLGTFIIVVTPARIFQFLYDKARLLASTRFGWLALGCAIVFASFPPLIGHTTLITLSGFAYGMSGFYIGAAGSVIGSALAFIILRFLFSEKLHVWSGQNEKWQALEAVVRAKGLPLIILIRISPFPPWVYSNSLFASIRAVNLWQFIIATLFVFPKVLLHTFIGSKIAVLSDGKQREHMDSRTKVLNGLLVGGGLVIAIFTSWMVYSLVQRHIRHLDGLPTSVDELAAEAIENYDEEAPLLSPTSPRTS</sequence>
<keyword evidence="6 10" id="KW-0812">Transmembrane</keyword>
<keyword evidence="13" id="KW-1185">Reference proteome</keyword>
<feature type="transmembrane region" description="Helical" evidence="10">
    <location>
        <begin position="121"/>
        <end position="145"/>
    </location>
</feature>
<feature type="transmembrane region" description="Helical" evidence="10">
    <location>
        <begin position="204"/>
        <end position="225"/>
    </location>
</feature>
<dbReference type="InterPro" id="IPR032816">
    <property type="entry name" value="VTT_dom"/>
</dbReference>
<feature type="domain" description="VTT" evidence="11">
    <location>
        <begin position="111"/>
        <end position="226"/>
    </location>
</feature>
<evidence type="ECO:0000256" key="3">
    <source>
        <dbReference type="ARBA" id="ARBA00008640"/>
    </source>
</evidence>
<evidence type="ECO:0000259" key="11">
    <source>
        <dbReference type="Pfam" id="PF09335"/>
    </source>
</evidence>
<proteinExistence type="inferred from homology"/>
<evidence type="ECO:0000313" key="13">
    <source>
        <dbReference type="Proteomes" id="UP000724874"/>
    </source>
</evidence>
<reference evidence="12" key="1">
    <citation type="submission" date="2020-11" db="EMBL/GenBank/DDBJ databases">
        <authorList>
            <consortium name="DOE Joint Genome Institute"/>
            <person name="Ahrendt S."/>
            <person name="Riley R."/>
            <person name="Andreopoulos W."/>
            <person name="LaButti K."/>
            <person name="Pangilinan J."/>
            <person name="Ruiz-duenas F.J."/>
            <person name="Barrasa J.M."/>
            <person name="Sanchez-Garcia M."/>
            <person name="Camarero S."/>
            <person name="Miyauchi S."/>
            <person name="Serrano A."/>
            <person name="Linde D."/>
            <person name="Babiker R."/>
            <person name="Drula E."/>
            <person name="Ayuso-Fernandez I."/>
            <person name="Pacheco R."/>
            <person name="Padilla G."/>
            <person name="Ferreira P."/>
            <person name="Barriuso J."/>
            <person name="Kellner H."/>
            <person name="Castanera R."/>
            <person name="Alfaro M."/>
            <person name="Ramirez L."/>
            <person name="Pisabarro A.G."/>
            <person name="Kuo A."/>
            <person name="Tritt A."/>
            <person name="Lipzen A."/>
            <person name="He G."/>
            <person name="Yan M."/>
            <person name="Ng V."/>
            <person name="Cullen D."/>
            <person name="Martin F."/>
            <person name="Rosso M.-N."/>
            <person name="Henrissat B."/>
            <person name="Hibbett D."/>
            <person name="Martinez A.T."/>
            <person name="Grigoriev I.V."/>
        </authorList>
    </citation>
    <scope>NUCLEOTIDE SEQUENCE</scope>
    <source>
        <strain evidence="12">AH 44721</strain>
    </source>
</reference>
<dbReference type="GO" id="GO:0000022">
    <property type="term" value="P:mitotic spindle elongation"/>
    <property type="evidence" value="ECO:0007669"/>
    <property type="project" value="TreeGrafter"/>
</dbReference>
<evidence type="ECO:0000256" key="10">
    <source>
        <dbReference type="SAM" id="Phobius"/>
    </source>
</evidence>
<dbReference type="Proteomes" id="UP000724874">
    <property type="component" value="Unassembled WGS sequence"/>
</dbReference>
<evidence type="ECO:0000256" key="9">
    <source>
        <dbReference type="ARBA" id="ARBA00023136"/>
    </source>
</evidence>
<feature type="transmembrane region" description="Helical" evidence="10">
    <location>
        <begin position="51"/>
        <end position="70"/>
    </location>
</feature>
<evidence type="ECO:0000256" key="5">
    <source>
        <dbReference type="ARBA" id="ARBA00020673"/>
    </source>
</evidence>
<evidence type="ECO:0000256" key="6">
    <source>
        <dbReference type="ARBA" id="ARBA00022692"/>
    </source>
</evidence>
<comment type="similarity">
    <text evidence="3">Belongs to the TVP38/TMEM64 family.</text>
</comment>
<dbReference type="PANTHER" id="PTHR47549">
    <property type="entry name" value="GOLGI APPARATUS MEMBRANE PROTEIN TVP38-RELATED"/>
    <property type="match status" value="1"/>
</dbReference>
<dbReference type="Pfam" id="PF09335">
    <property type="entry name" value="VTT_dom"/>
    <property type="match status" value="1"/>
</dbReference>
<feature type="transmembrane region" description="Helical" evidence="10">
    <location>
        <begin position="91"/>
        <end position="109"/>
    </location>
</feature>
<evidence type="ECO:0000256" key="7">
    <source>
        <dbReference type="ARBA" id="ARBA00022989"/>
    </source>
</evidence>
<keyword evidence="7 10" id="KW-1133">Transmembrane helix</keyword>
<organism evidence="12 13">
    <name type="scientific">Gymnopilus junonius</name>
    <name type="common">Spectacular rustgill mushroom</name>
    <name type="synonym">Gymnopilus spectabilis subsp. junonius</name>
    <dbReference type="NCBI Taxonomy" id="109634"/>
    <lineage>
        <taxon>Eukaryota</taxon>
        <taxon>Fungi</taxon>
        <taxon>Dikarya</taxon>
        <taxon>Basidiomycota</taxon>
        <taxon>Agaricomycotina</taxon>
        <taxon>Agaricomycetes</taxon>
        <taxon>Agaricomycetidae</taxon>
        <taxon>Agaricales</taxon>
        <taxon>Agaricineae</taxon>
        <taxon>Hymenogastraceae</taxon>
        <taxon>Gymnopilus</taxon>
    </lineage>
</organism>
<dbReference type="GO" id="GO:0016192">
    <property type="term" value="P:vesicle-mediated transport"/>
    <property type="evidence" value="ECO:0007669"/>
    <property type="project" value="TreeGrafter"/>
</dbReference>
<dbReference type="EMBL" id="JADNYJ010000001">
    <property type="protein sequence ID" value="KAF8913811.1"/>
    <property type="molecule type" value="Genomic_DNA"/>
</dbReference>
<evidence type="ECO:0000256" key="2">
    <source>
        <dbReference type="ARBA" id="ARBA00004653"/>
    </source>
</evidence>
<dbReference type="PANTHER" id="PTHR47549:SF1">
    <property type="entry name" value="GOLGI APPARATUS MEMBRANE PROTEIN TVP38"/>
    <property type="match status" value="1"/>
</dbReference>
<evidence type="ECO:0000256" key="4">
    <source>
        <dbReference type="ARBA" id="ARBA00013533"/>
    </source>
</evidence>
<dbReference type="InterPro" id="IPR051076">
    <property type="entry name" value="Golgi_membrane_TVP38/TMEM64"/>
</dbReference>
<keyword evidence="9 10" id="KW-0472">Membrane</keyword>
<dbReference type="OrthoDB" id="166803at2759"/>
<comment type="function">
    <text evidence="1">Golgi membrane protein involved in vesicular trafficking and spindle migration.</text>
</comment>
<comment type="caution">
    <text evidence="12">The sequence shown here is derived from an EMBL/GenBank/DDBJ whole genome shotgun (WGS) entry which is preliminary data.</text>
</comment>